<organism evidence="1 2">
    <name type="scientific">Trifolium medium</name>
    <dbReference type="NCBI Taxonomy" id="97028"/>
    <lineage>
        <taxon>Eukaryota</taxon>
        <taxon>Viridiplantae</taxon>
        <taxon>Streptophyta</taxon>
        <taxon>Embryophyta</taxon>
        <taxon>Tracheophyta</taxon>
        <taxon>Spermatophyta</taxon>
        <taxon>Magnoliopsida</taxon>
        <taxon>eudicotyledons</taxon>
        <taxon>Gunneridae</taxon>
        <taxon>Pentapetalae</taxon>
        <taxon>rosids</taxon>
        <taxon>fabids</taxon>
        <taxon>Fabales</taxon>
        <taxon>Fabaceae</taxon>
        <taxon>Papilionoideae</taxon>
        <taxon>50 kb inversion clade</taxon>
        <taxon>NPAAA clade</taxon>
        <taxon>Hologalegina</taxon>
        <taxon>IRL clade</taxon>
        <taxon>Trifolieae</taxon>
        <taxon>Trifolium</taxon>
    </lineage>
</organism>
<proteinExistence type="predicted"/>
<dbReference type="EMBL" id="LXQA010356360">
    <property type="protein sequence ID" value="MCI46361.1"/>
    <property type="molecule type" value="Genomic_DNA"/>
</dbReference>
<reference evidence="1 2" key="1">
    <citation type="journal article" date="2018" name="Front. Plant Sci.">
        <title>Red Clover (Trifolium pratense) and Zigzag Clover (T. medium) - A Picture of Genomic Similarities and Differences.</title>
        <authorList>
            <person name="Dluhosova J."/>
            <person name="Istvanek J."/>
            <person name="Nedelnik J."/>
            <person name="Repkova J."/>
        </authorList>
    </citation>
    <scope>NUCLEOTIDE SEQUENCE [LARGE SCALE GENOMIC DNA]</scope>
    <source>
        <strain evidence="2">cv. 10/8</strain>
        <tissue evidence="1">Leaf</tissue>
    </source>
</reference>
<dbReference type="AlphaFoldDB" id="A0A392SBT0"/>
<feature type="non-terminal residue" evidence="1">
    <location>
        <position position="26"/>
    </location>
</feature>
<dbReference type="Proteomes" id="UP000265520">
    <property type="component" value="Unassembled WGS sequence"/>
</dbReference>
<keyword evidence="2" id="KW-1185">Reference proteome</keyword>
<comment type="caution">
    <text evidence="1">The sequence shown here is derived from an EMBL/GenBank/DDBJ whole genome shotgun (WGS) entry which is preliminary data.</text>
</comment>
<accession>A0A392SBT0</accession>
<sequence length="26" mass="2807">MGSTGVASKEERREYAIVCGLPPVEQ</sequence>
<name>A0A392SBT0_9FABA</name>
<protein>
    <submittedName>
        <fullName evidence="1">Uncharacterized protein</fullName>
    </submittedName>
</protein>
<evidence type="ECO:0000313" key="2">
    <source>
        <dbReference type="Proteomes" id="UP000265520"/>
    </source>
</evidence>
<evidence type="ECO:0000313" key="1">
    <source>
        <dbReference type="EMBL" id="MCI46361.1"/>
    </source>
</evidence>